<dbReference type="Gene3D" id="2.60.120.1390">
    <property type="match status" value="3"/>
</dbReference>
<gene>
    <name evidence="3" type="ORF">PHISCL_07425</name>
</gene>
<feature type="chain" id="PRO_5017181253" evidence="2">
    <location>
        <begin position="20"/>
        <end position="696"/>
    </location>
</feature>
<evidence type="ECO:0000256" key="1">
    <source>
        <dbReference type="SAM" id="MobiDB-lite"/>
    </source>
</evidence>
<protein>
    <submittedName>
        <fullName evidence="3">Uncharacterized protein</fullName>
    </submittedName>
</protein>
<feature type="region of interest" description="Disordered" evidence="1">
    <location>
        <begin position="211"/>
        <end position="237"/>
    </location>
</feature>
<dbReference type="OrthoDB" id="9970989at2759"/>
<evidence type="ECO:0000313" key="3">
    <source>
        <dbReference type="EMBL" id="RJE20247.1"/>
    </source>
</evidence>
<dbReference type="AlphaFoldDB" id="A0A3A2ZFW4"/>
<dbReference type="Pfam" id="PF11175">
    <property type="entry name" value="DUF2961"/>
    <property type="match status" value="1"/>
</dbReference>
<accession>A0A3A2ZFW4</accession>
<name>A0A3A2ZFW4_9EURO</name>
<sequence length="696" mass="77056">MRLQSLAAVLLSISSTCGASVTWRQVGWDAYRKYDLHYFRPGEITRQFSSYDHTNGNDDGSHGTYSCFSTEDDGSCVIASHEGPGEIDSIWFTYDVDSVRAIGNITIYLDSNIVLDDSLQRVVDGDLGAPFVWPFVGNTNDTSGGNVIKVPMPYRKGMKVVTEHNPHYYHVVYRTFPEDVRVKTFDPSDRAWDVIRTVQFFGVRDPKTSNAVSASHSFKQNEQSKLAPGKSSTTTVSQGEGVITQFQFRVPEILGGASETDDGRAFGPHGGSSVMLQLDPNNDRCSLTRRVDRSTGNQKVSVTVDGQHVGMLFSGTAQNGVWDDQVLDLDPSTTRHKSTITVGTEFISSDTDANEFMYALHCVPLGSWSLPSYGPSMNWTLMDLVDIGPNNIHDEKAHQYQIHKQTWQGVRELHYTGPRQMRKQASQDLLSNVFITMTFDDNETVRRVPIGSFFGTSLSKTTVRSLLLSVDAMQTNGAFTSYFPMPMMRNATITIENDSTISITPDISLTFQPSSHLSNSKRKEWGYFSTQNRRGPTTPGQVWPVLSTNGPGVSYGLTHTICSTASESDTNMVEGDFQAYIDRTNPPKNPVNSTSAIMLGTGTEDFYESGWFFSDGSYGKYPGDKPMPYDMPFTGLAGKSESHTGRQTKNLCLDMHRLLITDSIPFGSEGISLNFEHGGTGNDDSAEFETTAFYYK</sequence>
<dbReference type="Proteomes" id="UP000266188">
    <property type="component" value="Unassembled WGS sequence"/>
</dbReference>
<proteinExistence type="predicted"/>
<evidence type="ECO:0000313" key="4">
    <source>
        <dbReference type="Proteomes" id="UP000266188"/>
    </source>
</evidence>
<keyword evidence="4" id="KW-1185">Reference proteome</keyword>
<keyword evidence="2" id="KW-0732">Signal</keyword>
<evidence type="ECO:0000256" key="2">
    <source>
        <dbReference type="SAM" id="SignalP"/>
    </source>
</evidence>
<dbReference type="InterPro" id="IPR021345">
    <property type="entry name" value="DUF2961"/>
</dbReference>
<reference evidence="4" key="1">
    <citation type="submission" date="2017-02" db="EMBL/GenBank/DDBJ databases">
        <authorList>
            <person name="Tafer H."/>
            <person name="Lopandic K."/>
        </authorList>
    </citation>
    <scope>NUCLEOTIDE SEQUENCE [LARGE SCALE GENOMIC DNA]</scope>
    <source>
        <strain evidence="4">CBS 366.77</strain>
    </source>
</reference>
<feature type="signal peptide" evidence="2">
    <location>
        <begin position="1"/>
        <end position="19"/>
    </location>
</feature>
<dbReference type="EMBL" id="MVGC01000325">
    <property type="protein sequence ID" value="RJE20247.1"/>
    <property type="molecule type" value="Genomic_DNA"/>
</dbReference>
<comment type="caution">
    <text evidence="3">The sequence shown here is derived from an EMBL/GenBank/DDBJ whole genome shotgun (WGS) entry which is preliminary data.</text>
</comment>
<organism evidence="3 4">
    <name type="scientific">Aspergillus sclerotialis</name>
    <dbReference type="NCBI Taxonomy" id="2070753"/>
    <lineage>
        <taxon>Eukaryota</taxon>
        <taxon>Fungi</taxon>
        <taxon>Dikarya</taxon>
        <taxon>Ascomycota</taxon>
        <taxon>Pezizomycotina</taxon>
        <taxon>Eurotiomycetes</taxon>
        <taxon>Eurotiomycetidae</taxon>
        <taxon>Eurotiales</taxon>
        <taxon>Aspergillaceae</taxon>
        <taxon>Aspergillus</taxon>
        <taxon>Aspergillus subgen. Polypaecilum</taxon>
    </lineage>
</organism>